<proteinExistence type="predicted"/>
<gene>
    <name evidence="2" type="ORF">EJK53_1580</name>
    <name evidence="1" type="ORF">EJK53_1654</name>
</gene>
<dbReference type="AlphaFoldDB" id="A0A3Q9GEP2"/>
<sequence length="71" mass="8386">MKAKRKPYQPKISGSMSFPLEYDSDTVAKFLATAKYTGLLSYAKGLKIIDLKPRWYPLYLIWWRMMAHITR</sequence>
<organism evidence="1 3">
    <name type="scientific">Moraxella catarrhalis</name>
    <name type="common">Branhamella catarrhalis</name>
    <dbReference type="NCBI Taxonomy" id="480"/>
    <lineage>
        <taxon>Bacteria</taxon>
        <taxon>Pseudomonadati</taxon>
        <taxon>Pseudomonadota</taxon>
        <taxon>Gammaproteobacteria</taxon>
        <taxon>Moraxellales</taxon>
        <taxon>Moraxellaceae</taxon>
        <taxon>Moraxella</taxon>
    </lineage>
</organism>
<dbReference type="EMBL" id="CP034662">
    <property type="protein sequence ID" value="AZQ94125.1"/>
    <property type="molecule type" value="Genomic_DNA"/>
</dbReference>
<reference evidence="1 3" key="1">
    <citation type="submission" date="2018-12" db="EMBL/GenBank/DDBJ databases">
        <title>Persistence of Moraxella catarrhalis in Chronic Obstructive Pulmonary Disease and Regulation of the Hag/MID Adhesin.</title>
        <authorList>
            <person name="Murphy T."/>
            <person name="Zhao X."/>
            <person name="Vyas G."/>
            <person name="Aluvathingal J."/>
            <person name="Nadendla S."/>
            <person name="Tallon L."/>
            <person name="Tettelin H."/>
        </authorList>
    </citation>
    <scope>NUCLEOTIDE SEQUENCE [LARGE SCALE GENOMIC DNA]</scope>
    <source>
        <strain evidence="1 3">46P58B1</strain>
    </source>
</reference>
<evidence type="ECO:0000313" key="3">
    <source>
        <dbReference type="Proteomes" id="UP000280228"/>
    </source>
</evidence>
<name>A0A3Q9GEP2_MORCA</name>
<dbReference type="Proteomes" id="UP000280228">
    <property type="component" value="Chromosome"/>
</dbReference>
<dbReference type="EMBL" id="CP034662">
    <property type="protein sequence ID" value="AZQ94110.1"/>
    <property type="molecule type" value="Genomic_DNA"/>
</dbReference>
<evidence type="ECO:0000313" key="2">
    <source>
        <dbReference type="EMBL" id="AZQ94125.1"/>
    </source>
</evidence>
<dbReference type="RefSeq" id="WP_126705128.1">
    <property type="nucleotide sequence ID" value="NZ_CP034662.1"/>
</dbReference>
<accession>A0A3Q9GEP2</accession>
<evidence type="ECO:0000313" key="1">
    <source>
        <dbReference type="EMBL" id="AZQ94110.1"/>
    </source>
</evidence>
<protein>
    <submittedName>
        <fullName evidence="1">Uncharacterized protein</fullName>
    </submittedName>
</protein>